<dbReference type="EMBL" id="VOHT01000010">
    <property type="protein sequence ID" value="TWV45735.1"/>
    <property type="molecule type" value="Genomic_DNA"/>
</dbReference>
<proteinExistence type="predicted"/>
<dbReference type="Proteomes" id="UP000460666">
    <property type="component" value="Unassembled WGS sequence"/>
</dbReference>
<dbReference type="Proteomes" id="UP000315444">
    <property type="component" value="Unassembled WGS sequence"/>
</dbReference>
<reference evidence="1 6" key="1">
    <citation type="journal article" date="2019" name="Nat. Med.">
        <title>A library of human gut bacterial isolates paired with longitudinal multiomics data enables mechanistic microbiome research.</title>
        <authorList>
            <person name="Poyet M."/>
            <person name="Groussin M."/>
            <person name="Gibbons S.M."/>
            <person name="Avila-Pacheco J."/>
            <person name="Jiang X."/>
            <person name="Kearney S.M."/>
            <person name="Perrotta A.R."/>
            <person name="Berdy B."/>
            <person name="Zhao S."/>
            <person name="Lieberman T.D."/>
            <person name="Swanson P.K."/>
            <person name="Smith M."/>
            <person name="Roesemann S."/>
            <person name="Alexander J.E."/>
            <person name="Rich S.A."/>
            <person name="Livny J."/>
            <person name="Vlamakis H."/>
            <person name="Clish C."/>
            <person name="Bullock K."/>
            <person name="Deik A."/>
            <person name="Scott J."/>
            <person name="Pierce K.A."/>
            <person name="Xavier R.J."/>
            <person name="Alm E.J."/>
        </authorList>
    </citation>
    <scope>NUCLEOTIDE SEQUENCE [LARGE SCALE GENOMIC DNA]</scope>
    <source>
        <strain evidence="1 6">BIOML-A46</strain>
    </source>
</reference>
<sequence length="84" mass="10054">MTVSLHIHLDANLLNLFAINLYHKGSRRSIYNDENLRMAFMSDIQEIVEIEVHRTRILRPDSFYQKLQTIYRKSTVAILQTEYR</sequence>
<evidence type="ECO:0000313" key="4">
    <source>
        <dbReference type="Proteomes" id="UP000315444"/>
    </source>
</evidence>
<dbReference type="EMBL" id="VWCJ01000011">
    <property type="protein sequence ID" value="KAA4994918.1"/>
    <property type="molecule type" value="Genomic_DNA"/>
</dbReference>
<gene>
    <name evidence="1" type="ORF">F2Z89_16010</name>
    <name evidence="3" type="ORF">FSA03_19650</name>
    <name evidence="2" type="ORF">FSA06_20490</name>
</gene>
<evidence type="ECO:0000313" key="6">
    <source>
        <dbReference type="Proteomes" id="UP000460666"/>
    </source>
</evidence>
<protein>
    <submittedName>
        <fullName evidence="3">Uncharacterized protein</fullName>
    </submittedName>
</protein>
<accession>A0A5C6JB36</accession>
<dbReference type="Proteomes" id="UP000319026">
    <property type="component" value="Unassembled WGS sequence"/>
</dbReference>
<comment type="caution">
    <text evidence="3">The sequence shown here is derived from an EMBL/GenBank/DDBJ whole genome shotgun (WGS) entry which is preliminary data.</text>
</comment>
<dbReference type="EMBL" id="VOHV01000010">
    <property type="protein sequence ID" value="TWV38748.1"/>
    <property type="molecule type" value="Genomic_DNA"/>
</dbReference>
<reference evidence="3 5" key="3">
    <citation type="submission" date="2019-07" db="EMBL/GenBank/DDBJ databases">
        <title>Genome Sequencing of Bacteroides fragilis.</title>
        <authorList>
            <person name="Pinto K.M."/>
            <person name="Ruoff K.L."/>
            <person name="Price C.E."/>
            <person name="Valls R.A."/>
            <person name="O'Toole G.A."/>
        </authorList>
    </citation>
    <scope>NUCLEOTIDE SEQUENCE [LARGE SCALE GENOMIC DNA]</scope>
    <source>
        <strain evidence="3 5">AD135F_3B</strain>
    </source>
</reference>
<evidence type="ECO:0000313" key="2">
    <source>
        <dbReference type="EMBL" id="TWV38748.1"/>
    </source>
</evidence>
<name>A0A5C6JB36_BACFG</name>
<evidence type="ECO:0000313" key="1">
    <source>
        <dbReference type="EMBL" id="KAA4994918.1"/>
    </source>
</evidence>
<reference evidence="2 4" key="2">
    <citation type="submission" date="2019-07" db="EMBL/GenBank/DDBJ databases">
        <title>Genome sequencing of Bacteroides fragilis.</title>
        <authorList>
            <person name="Galasyn E.V."/>
            <person name="Ruoff K.L."/>
            <person name="Price C.E."/>
            <person name="Valls R.A."/>
            <person name="O'Toole G.A."/>
        </authorList>
    </citation>
    <scope>NUCLEOTIDE SEQUENCE [LARGE SCALE GENOMIC DNA]</scope>
    <source>
        <strain evidence="2 4">AD135F_1B</strain>
    </source>
</reference>
<organism evidence="3 5">
    <name type="scientific">Bacteroides fragilis</name>
    <dbReference type="NCBI Taxonomy" id="817"/>
    <lineage>
        <taxon>Bacteria</taxon>
        <taxon>Pseudomonadati</taxon>
        <taxon>Bacteroidota</taxon>
        <taxon>Bacteroidia</taxon>
        <taxon>Bacteroidales</taxon>
        <taxon>Bacteroidaceae</taxon>
        <taxon>Bacteroides</taxon>
    </lineage>
</organism>
<evidence type="ECO:0000313" key="5">
    <source>
        <dbReference type="Proteomes" id="UP000319026"/>
    </source>
</evidence>
<dbReference type="AlphaFoldDB" id="A0A5C6JB36"/>
<evidence type="ECO:0000313" key="3">
    <source>
        <dbReference type="EMBL" id="TWV45735.1"/>
    </source>
</evidence>